<organism evidence="6 7">
    <name type="scientific">Canna indica</name>
    <name type="common">Indian-shot</name>
    <dbReference type="NCBI Taxonomy" id="4628"/>
    <lineage>
        <taxon>Eukaryota</taxon>
        <taxon>Viridiplantae</taxon>
        <taxon>Streptophyta</taxon>
        <taxon>Embryophyta</taxon>
        <taxon>Tracheophyta</taxon>
        <taxon>Spermatophyta</taxon>
        <taxon>Magnoliopsida</taxon>
        <taxon>Liliopsida</taxon>
        <taxon>Zingiberales</taxon>
        <taxon>Cannaceae</taxon>
        <taxon>Canna</taxon>
    </lineage>
</organism>
<keyword evidence="4" id="KW-0967">Endosome</keyword>
<evidence type="ECO:0000256" key="1">
    <source>
        <dbReference type="ARBA" id="ARBA00004177"/>
    </source>
</evidence>
<accession>A0AAQ3K564</accession>
<evidence type="ECO:0000256" key="5">
    <source>
        <dbReference type="ARBA" id="ARBA00022927"/>
    </source>
</evidence>
<evidence type="ECO:0000256" key="4">
    <source>
        <dbReference type="ARBA" id="ARBA00022753"/>
    </source>
</evidence>
<sequence>MEDLDDLETIANEEKKEITRQEYFKRLQEVKGEINLAWRAEDRIRALKLSIKVARLLMDTSVLQFYPTLFTLVVDVMDMLGDLVWERIKKRAEGSEDGTICSLPDNFVSDDICCEAKETCYNWFCKIGSIHELVPRIYLELAILRCWRFLEDSFTSILQRLVMMMRGLADPLASAYCHLYLARSARSLCSGNDVRYLIMSLGDLSILLRRIILDKEAVGHHFWKNKKVLISLMEPAIDWIMKCIFISGYQNAGNMLVEFGVGTNIAVTARKFPCVSIVLHYFLKHLSADLISNNAVDIIDFIEHNKDISVESHLVYRLLGHKICESQHSLASISNAMNRIMQVLAQYNNLNEYLIIVDAFLEILLLYSMKNYLPVILGGIMKRSQPDKVGDVEMDSLKSILVKIINHFDRLDDVLALDHFTLVLDLLYGSWRNTVYMNMLHKATRSGQIGDPTRIQFLFEASQLLHESIDISNMNDENKHKADLISRFVGMVNFGAEREQHLSFLSQSRAAFDGIDEVKTTLIHSSNNLAIKSIRDNVKFLSFLKSCVAFNEVTVPSISDCIGRMNLYVETAEIALFGGLISHAEGLVTSAISCLQCLETEGSHTSADIDRISSLTCKVCSLLLILPGNHENRPMHLAQNVISTFRCQSLALPRIKVRVFCAIIALSASLSQKKHLYHAKSAEIISNSQLFFGDLSFYEELSSAASLALQILDDIIKEEPHLATRGRLALDSCNCLLVSFKRSPQLRLKCAGLIAVAKSCLNEKDKYLQSTVSFFDRMLSDMEN</sequence>
<dbReference type="GO" id="GO:0032456">
    <property type="term" value="P:endocytic recycling"/>
    <property type="evidence" value="ECO:0007669"/>
    <property type="project" value="InterPro"/>
</dbReference>
<comment type="similarity">
    <text evidence="2">Belongs to the VPS35L family.</text>
</comment>
<evidence type="ECO:0000313" key="6">
    <source>
        <dbReference type="EMBL" id="WOL02253.1"/>
    </source>
</evidence>
<comment type="subcellular location">
    <subcellularLocation>
        <location evidence="1">Endosome</location>
    </subcellularLocation>
</comment>
<dbReference type="EMBL" id="CP136892">
    <property type="protein sequence ID" value="WOL02253.1"/>
    <property type="molecule type" value="Genomic_DNA"/>
</dbReference>
<dbReference type="InterPro" id="IPR029705">
    <property type="entry name" value="VPS35L"/>
</dbReference>
<name>A0AAQ3K564_9LILI</name>
<keyword evidence="5" id="KW-0653">Protein transport</keyword>
<evidence type="ECO:0000256" key="2">
    <source>
        <dbReference type="ARBA" id="ARBA00010704"/>
    </source>
</evidence>
<evidence type="ECO:0000256" key="3">
    <source>
        <dbReference type="ARBA" id="ARBA00022448"/>
    </source>
</evidence>
<keyword evidence="3" id="KW-0813">Transport</keyword>
<dbReference type="PANTHER" id="PTHR13673">
    <property type="entry name" value="ESOPHAGEAL CANCER ASSOCIATED PROTEIN"/>
    <property type="match status" value="1"/>
</dbReference>
<dbReference type="AlphaFoldDB" id="A0AAQ3K564"/>
<dbReference type="PANTHER" id="PTHR13673:SF0">
    <property type="entry name" value="VPS35 ENDOSOMAL PROTEIN-SORTING FACTOR-LIKE"/>
    <property type="match status" value="1"/>
</dbReference>
<gene>
    <name evidence="6" type="ORF">Cni_G10972</name>
</gene>
<dbReference type="GO" id="GO:0005768">
    <property type="term" value="C:endosome"/>
    <property type="evidence" value="ECO:0007669"/>
    <property type="project" value="UniProtKB-SubCell"/>
</dbReference>
<dbReference type="Proteomes" id="UP001327560">
    <property type="component" value="Chromosome 3"/>
</dbReference>
<proteinExistence type="inferred from homology"/>
<evidence type="ECO:0000313" key="7">
    <source>
        <dbReference type="Proteomes" id="UP001327560"/>
    </source>
</evidence>
<protein>
    <submittedName>
        <fullName evidence="6">Uncharacterized protein</fullName>
    </submittedName>
</protein>
<dbReference type="GO" id="GO:0015031">
    <property type="term" value="P:protein transport"/>
    <property type="evidence" value="ECO:0007669"/>
    <property type="project" value="UniProtKB-KW"/>
</dbReference>
<reference evidence="6 7" key="1">
    <citation type="submission" date="2023-10" db="EMBL/GenBank/DDBJ databases">
        <title>Chromosome-scale genome assembly provides insights into flower coloration mechanisms of Canna indica.</title>
        <authorList>
            <person name="Li C."/>
        </authorList>
    </citation>
    <scope>NUCLEOTIDE SEQUENCE [LARGE SCALE GENOMIC DNA]</scope>
    <source>
        <tissue evidence="6">Flower</tissue>
    </source>
</reference>
<keyword evidence="7" id="KW-1185">Reference proteome</keyword>